<gene>
    <name evidence="3" type="primary">OO_Ba0013J05-OO_Ba0033A15.13</name>
</gene>
<organism evidence="3">
    <name type="scientific">Oryza officinalis</name>
    <dbReference type="NCBI Taxonomy" id="4535"/>
    <lineage>
        <taxon>Eukaryota</taxon>
        <taxon>Viridiplantae</taxon>
        <taxon>Streptophyta</taxon>
        <taxon>Embryophyta</taxon>
        <taxon>Tracheophyta</taxon>
        <taxon>Spermatophyta</taxon>
        <taxon>Magnoliopsida</taxon>
        <taxon>Liliopsida</taxon>
        <taxon>Poales</taxon>
        <taxon>Poaceae</taxon>
        <taxon>BOP clade</taxon>
        <taxon>Oryzoideae</taxon>
        <taxon>Oryzeae</taxon>
        <taxon>Oryzinae</taxon>
        <taxon>Oryza</taxon>
    </lineage>
</organism>
<sequence length="103" mass="11233">MARAPPFLLVLVLLPVLLVVLLARACRRGGHIRRPQVLLGSSGRPRPLRRERHLRGPPRPVLRQLSASSPSSDDELCSSATSSKKRLSTSTRIPVPGKPSFPS</sequence>
<dbReference type="EMBL" id="FP565616">
    <property type="protein sequence ID" value="CBG76426.1"/>
    <property type="molecule type" value="Genomic_DNA"/>
</dbReference>
<reference evidence="3" key="1">
    <citation type="journal article" date="2009" name="J. Genet. Genomics">
        <title>Analysis of collinear regions of Oryza AA and CC genomes.</title>
        <authorList>
            <person name="Feng Q."/>
            <person name="Huang T."/>
            <person name="Zhao Q."/>
            <person name="Zhu J."/>
            <person name="Lin Z."/>
            <person name="Han B."/>
        </authorList>
    </citation>
    <scope>NUCLEOTIDE SEQUENCE</scope>
</reference>
<accession>D0ABF6</accession>
<evidence type="ECO:0000256" key="1">
    <source>
        <dbReference type="SAM" id="MobiDB-lite"/>
    </source>
</evidence>
<keyword evidence="2" id="KW-0732">Signal</keyword>
<feature type="compositionally biased region" description="Low complexity" evidence="1">
    <location>
        <begin position="65"/>
        <end position="92"/>
    </location>
</feature>
<feature type="region of interest" description="Disordered" evidence="1">
    <location>
        <begin position="33"/>
        <end position="103"/>
    </location>
</feature>
<evidence type="ECO:0000256" key="2">
    <source>
        <dbReference type="SAM" id="SignalP"/>
    </source>
</evidence>
<evidence type="ECO:0000313" key="3">
    <source>
        <dbReference type="EMBL" id="CBG76426.1"/>
    </source>
</evidence>
<feature type="chain" id="PRO_5003005907" evidence="2">
    <location>
        <begin position="24"/>
        <end position="103"/>
    </location>
</feature>
<reference evidence="3" key="2">
    <citation type="submission" date="2009-09" db="EMBL/GenBank/DDBJ databases">
        <authorList>
            <person name="Han"/>
            <person name="B"/>
            <person name="Feng"/>
            <person name="Q"/>
            <person name="Huang"/>
            <person name="T"/>
            <person name="Zhao"/>
            <person name="Q"/>
            <person name="Zhu"/>
            <person name="J J.and.Lin."/>
            <person name="Z X."/>
        </authorList>
    </citation>
    <scope>NUCLEOTIDE SEQUENCE</scope>
</reference>
<name>D0ABF6_9ORYZ</name>
<feature type="compositionally biased region" description="Basic residues" evidence="1">
    <location>
        <begin position="46"/>
        <end position="56"/>
    </location>
</feature>
<proteinExistence type="predicted"/>
<dbReference type="AlphaFoldDB" id="D0ABF6"/>
<feature type="signal peptide" evidence="2">
    <location>
        <begin position="1"/>
        <end position="23"/>
    </location>
</feature>
<protein>
    <submittedName>
        <fullName evidence="3">OO_Ba0013J05-OO_Ba0033A15.13 protein</fullName>
    </submittedName>
</protein>